<name>A0A366H9S1_9BACT</name>
<comment type="caution">
    <text evidence="1">The sequence shown here is derived from an EMBL/GenBank/DDBJ whole genome shotgun (WGS) entry which is preliminary data.</text>
</comment>
<keyword evidence="2" id="KW-1185">Reference proteome</keyword>
<dbReference type="EMBL" id="QNRR01000010">
    <property type="protein sequence ID" value="RBP39012.1"/>
    <property type="molecule type" value="Genomic_DNA"/>
</dbReference>
<protein>
    <submittedName>
        <fullName evidence="1">Uncharacterized protein</fullName>
    </submittedName>
</protein>
<evidence type="ECO:0000313" key="2">
    <source>
        <dbReference type="Proteomes" id="UP000253426"/>
    </source>
</evidence>
<sequence>MKRFALMIAQLTPEQRKDLVAIQQLKNLENRLDGWDGFRSMSWSHVEWERSTRPRFDYVMHQNTAGISDDEAILIATPCGIRIKDGEFARVALTHALETIHIPDTEFHERILRQSKSLDGIP</sequence>
<gene>
    <name evidence="1" type="ORF">DES53_11035</name>
</gene>
<organism evidence="1 2">
    <name type="scientific">Roseimicrobium gellanilyticum</name>
    <dbReference type="NCBI Taxonomy" id="748857"/>
    <lineage>
        <taxon>Bacteria</taxon>
        <taxon>Pseudomonadati</taxon>
        <taxon>Verrucomicrobiota</taxon>
        <taxon>Verrucomicrobiia</taxon>
        <taxon>Verrucomicrobiales</taxon>
        <taxon>Verrucomicrobiaceae</taxon>
        <taxon>Roseimicrobium</taxon>
    </lineage>
</organism>
<accession>A0A366H9S1</accession>
<proteinExistence type="predicted"/>
<evidence type="ECO:0000313" key="1">
    <source>
        <dbReference type="EMBL" id="RBP39012.1"/>
    </source>
</evidence>
<reference evidence="1 2" key="1">
    <citation type="submission" date="2018-06" db="EMBL/GenBank/DDBJ databases">
        <title>Genomic Encyclopedia of Type Strains, Phase IV (KMG-IV): sequencing the most valuable type-strain genomes for metagenomic binning, comparative biology and taxonomic classification.</title>
        <authorList>
            <person name="Goeker M."/>
        </authorList>
    </citation>
    <scope>NUCLEOTIDE SEQUENCE [LARGE SCALE GENOMIC DNA]</scope>
    <source>
        <strain evidence="1 2">DSM 25532</strain>
    </source>
</reference>
<dbReference type="Proteomes" id="UP000253426">
    <property type="component" value="Unassembled WGS sequence"/>
</dbReference>
<dbReference type="AlphaFoldDB" id="A0A366H9S1"/>